<accession>A0A953IEI6</accession>
<gene>
    <name evidence="2" type="primary">casA</name>
    <name evidence="2" type="ORF">CWE10_12140</name>
</gene>
<evidence type="ECO:0000313" key="2">
    <source>
        <dbReference type="EMBL" id="MBY6276940.1"/>
    </source>
</evidence>
<sequence>MAPDPGCTGSGASPRPAGGAAAVHSRRAPEPAGDGPDGSGRGRREPPRGAGAYPARRDCGDRRLPGRGRWPVVGAGSRAKGDPSPETPRQGGCPGPAWACDRHQLRSRAGPADPGSGSAGGLGRFRLPPPVPAPDVRPGGQLPHGRVAFAPGPRTGALEDPWRRGGGRGVPRFSLWEDPWIPVIRLSGHPDRLSLRQALAEAHVVREVCDPSPLVVVAIHRLLMALIYRVYRPVTRADWAALWNAGRFDPGPLDGYGAFWMDRFELFHPERPFYQVPFIDGEKVHPISALVLEAASGNNPTLFDHGRVEGGVALPPDRAACHLLAHQLFALGGGVSKPFNRMDAPLTKGLVVEALDANLFRTLLLNTIPLDDWEHLIPPREEDAPFWEVDDPAEPVREGTPVMGPLHYLTWQSRQLHLCIDQESGLVTGCQIRQRYALPKDGLRLDPGKVYQQSPKEGFVPFKLNKERAVWQYTHVLLQTSEQDYARPYLTNWLATMHRFRSRYGIAFPSRVILAVTGLTTDPQKAAKVELWRRERLPLPMTILDQPELMAEVEEMLAEARRVEGLLSRTAQALVWASAERKALGDAVTYTWTGKLPPGKKLDQVKGLARSLGMVARYWPQLEEPFRRSIEDLAVKSAGEVRSAWREAVMMAARDAFRSGRDGLLHTEASFEVLTCVGSAFHGKLSRIFAAAGEEETESDEGAIE</sequence>
<feature type="compositionally biased region" description="Low complexity" evidence="1">
    <location>
        <begin position="10"/>
        <end position="22"/>
    </location>
</feature>
<dbReference type="AlphaFoldDB" id="A0A953IEI6"/>
<dbReference type="Pfam" id="PF09481">
    <property type="entry name" value="CRISPR_Cse1"/>
    <property type="match status" value="1"/>
</dbReference>
<name>A0A953IEI6_SYMTR</name>
<dbReference type="InterPro" id="IPR013381">
    <property type="entry name" value="CRISPR-assoc_prot_Cse1"/>
</dbReference>
<dbReference type="EMBL" id="PIUK01000121">
    <property type="protein sequence ID" value="MBY6276940.1"/>
    <property type="molecule type" value="Genomic_DNA"/>
</dbReference>
<reference evidence="2" key="1">
    <citation type="submission" date="2017-11" db="EMBL/GenBank/DDBJ databases">
        <title>Three new genomes from thermophilic consortium.</title>
        <authorList>
            <person name="Quaggio R."/>
            <person name="Amgarten D."/>
            <person name="Setubal J.C."/>
        </authorList>
    </citation>
    <scope>NUCLEOTIDE SEQUENCE</scope>
    <source>
        <strain evidence="2">ZCTH01-B2</strain>
    </source>
</reference>
<evidence type="ECO:0000256" key="1">
    <source>
        <dbReference type="SAM" id="MobiDB-lite"/>
    </source>
</evidence>
<feature type="compositionally biased region" description="Basic and acidic residues" evidence="1">
    <location>
        <begin position="55"/>
        <end position="64"/>
    </location>
</feature>
<dbReference type="Proteomes" id="UP000732377">
    <property type="component" value="Unassembled WGS sequence"/>
</dbReference>
<dbReference type="NCBIfam" id="TIGR02547">
    <property type="entry name" value="casA_cse1"/>
    <property type="match status" value="1"/>
</dbReference>
<dbReference type="CDD" id="cd09729">
    <property type="entry name" value="Cse1_I-E"/>
    <property type="match status" value="1"/>
</dbReference>
<comment type="caution">
    <text evidence="2">The sequence shown here is derived from an EMBL/GenBank/DDBJ whole genome shotgun (WGS) entry which is preliminary data.</text>
</comment>
<feature type="region of interest" description="Disordered" evidence="1">
    <location>
        <begin position="1"/>
        <end position="100"/>
    </location>
</feature>
<organism evidence="2 3">
    <name type="scientific">Symbiobacterium thermophilum</name>
    <dbReference type="NCBI Taxonomy" id="2734"/>
    <lineage>
        <taxon>Bacteria</taxon>
        <taxon>Bacillati</taxon>
        <taxon>Bacillota</taxon>
        <taxon>Clostridia</taxon>
        <taxon>Eubacteriales</taxon>
        <taxon>Symbiobacteriaceae</taxon>
        <taxon>Symbiobacterium</taxon>
    </lineage>
</organism>
<dbReference type="Gene3D" id="1.10.132.100">
    <property type="match status" value="1"/>
</dbReference>
<protein>
    <submittedName>
        <fullName evidence="2">Type I-E CRISPR-associated protein Cse1/CasA</fullName>
    </submittedName>
</protein>
<evidence type="ECO:0000313" key="3">
    <source>
        <dbReference type="Proteomes" id="UP000732377"/>
    </source>
</evidence>
<proteinExistence type="predicted"/>